<evidence type="ECO:0000313" key="1">
    <source>
        <dbReference type="EMBL" id="EGZ06703.1"/>
    </source>
</evidence>
<dbReference type="GeneID" id="20661402"/>
<evidence type="ECO:0000313" key="2">
    <source>
        <dbReference type="Proteomes" id="UP000002640"/>
    </source>
</evidence>
<dbReference type="KEGG" id="psoj:PHYSODRAFT_529677"/>
<sequence length="162" mass="17839">LANVMRDCKSVLAPSGCFREVLKETSSPNPHDHLRVLMSLMKPDINGANDATLVRSYIEVPSRSTWSQLHSLAGCDKLRHAAAMVLHQDDSDECNGDSPEFFFCAPSLVARRVDVTASSLAGLHKIIAKLRALEAEDSDGAPHFGEFVLRRAETDEELEDLH</sequence>
<dbReference type="InParanoid" id="G5ABH8"/>
<protein>
    <submittedName>
        <fullName evidence="1">Uncharacterized protein</fullName>
    </submittedName>
</protein>
<dbReference type="RefSeq" id="XP_009537467.1">
    <property type="nucleotide sequence ID" value="XM_009539172.1"/>
</dbReference>
<dbReference type="OMA" id="ITCTRAY"/>
<dbReference type="EMBL" id="JH159163">
    <property type="protein sequence ID" value="EGZ06703.1"/>
    <property type="molecule type" value="Genomic_DNA"/>
</dbReference>
<dbReference type="Proteomes" id="UP000002640">
    <property type="component" value="Unassembled WGS sequence"/>
</dbReference>
<dbReference type="AlphaFoldDB" id="G5ABH8"/>
<feature type="non-terminal residue" evidence="1">
    <location>
        <position position="1"/>
    </location>
</feature>
<name>G5ABH8_PHYSP</name>
<accession>G5ABH8</accession>
<proteinExistence type="predicted"/>
<organism evidence="1 2">
    <name type="scientific">Phytophthora sojae (strain P6497)</name>
    <name type="common">Soybean stem and root rot agent</name>
    <name type="synonym">Phytophthora megasperma f. sp. glycines</name>
    <dbReference type="NCBI Taxonomy" id="1094619"/>
    <lineage>
        <taxon>Eukaryota</taxon>
        <taxon>Sar</taxon>
        <taxon>Stramenopiles</taxon>
        <taxon>Oomycota</taxon>
        <taxon>Peronosporomycetes</taxon>
        <taxon>Peronosporales</taxon>
        <taxon>Peronosporaceae</taxon>
        <taxon>Phytophthora</taxon>
    </lineage>
</organism>
<reference evidence="1 2" key="1">
    <citation type="journal article" date="2006" name="Science">
        <title>Phytophthora genome sequences uncover evolutionary origins and mechanisms of pathogenesis.</title>
        <authorList>
            <person name="Tyler B.M."/>
            <person name="Tripathy S."/>
            <person name="Zhang X."/>
            <person name="Dehal P."/>
            <person name="Jiang R.H."/>
            <person name="Aerts A."/>
            <person name="Arredondo F.D."/>
            <person name="Baxter L."/>
            <person name="Bensasson D."/>
            <person name="Beynon J.L."/>
            <person name="Chapman J."/>
            <person name="Damasceno C.M."/>
            <person name="Dorrance A.E."/>
            <person name="Dou D."/>
            <person name="Dickerman A.W."/>
            <person name="Dubchak I.L."/>
            <person name="Garbelotto M."/>
            <person name="Gijzen M."/>
            <person name="Gordon S.G."/>
            <person name="Govers F."/>
            <person name="Grunwald N.J."/>
            <person name="Huang W."/>
            <person name="Ivors K.L."/>
            <person name="Jones R.W."/>
            <person name="Kamoun S."/>
            <person name="Krampis K."/>
            <person name="Lamour K.H."/>
            <person name="Lee M.K."/>
            <person name="McDonald W.H."/>
            <person name="Medina M."/>
            <person name="Meijer H.J."/>
            <person name="Nordberg E.K."/>
            <person name="Maclean D.J."/>
            <person name="Ospina-Giraldo M.D."/>
            <person name="Morris P.F."/>
            <person name="Phuntumart V."/>
            <person name="Putnam N.H."/>
            <person name="Rash S."/>
            <person name="Rose J.K."/>
            <person name="Sakihama Y."/>
            <person name="Salamov A.A."/>
            <person name="Savidor A."/>
            <person name="Scheuring C.F."/>
            <person name="Smith B.M."/>
            <person name="Sobral B.W."/>
            <person name="Terry A."/>
            <person name="Torto-Alalibo T.A."/>
            <person name="Win J."/>
            <person name="Xu Z."/>
            <person name="Zhang H."/>
            <person name="Grigoriev I.V."/>
            <person name="Rokhsar D.S."/>
            <person name="Boore J.L."/>
        </authorList>
    </citation>
    <scope>NUCLEOTIDE SEQUENCE [LARGE SCALE GENOMIC DNA]</scope>
    <source>
        <strain evidence="1 2">P6497</strain>
    </source>
</reference>
<gene>
    <name evidence="1" type="ORF">PHYSODRAFT_529677</name>
</gene>
<keyword evidence="2" id="KW-1185">Reference proteome</keyword>